<dbReference type="PANTHER" id="PTHR45850:SF1">
    <property type="entry name" value="SORTING NEXIN 6, ISOFORM B"/>
    <property type="match status" value="1"/>
</dbReference>
<dbReference type="PANTHER" id="PTHR45850">
    <property type="entry name" value="SORTING NEXIN FAMILY MEMBER"/>
    <property type="match status" value="1"/>
</dbReference>
<dbReference type="PROSITE" id="PS50195">
    <property type="entry name" value="PX"/>
    <property type="match status" value="1"/>
</dbReference>
<sequence>MASDFADPSTFLDDTVPIGGASIVPQGFNSQTANLENSADNDSDLYLHVEISDALSNKDLVSFTVRTKTNLPEFKTQNMQVNRIHDDFIWLHDQFEDNSAFAGFIIPPAPPRPDFDASRAKLTRLGKSEGTMTKQDMQKLKAELEAEYLANFKKTVAMHQVFLQRVASHSVLRRDYGFRVFLEYDQDLSVRTKNAKEKAAGFLKSVTKSADESIVLSNQREDDPYFRDEKSYLTRYYSAVQDAHQTAEAVCRNRRLVGESILRLELLLQDLATTPPISSKASESLLASRFSSFFSALYPLQMRVTADEDLKLADSLGYYRAESSAAKDLLYRRSRALADYASANKALDKARAKQRDIAAAEANQMAMHKRFTDISQMARRELDEFKLRRIKYFQKNLMSLAELEIKHAKSNITLLQNAIAAIKPITYSSISAATGSPPVGINATATTTAAGAEENPFENVPPAVPSVDSDNLS</sequence>
<evidence type="ECO:0000313" key="5">
    <source>
        <dbReference type="Proteomes" id="UP000321570"/>
    </source>
</evidence>
<accession>A0A564XZ01</accession>
<evidence type="ECO:0000256" key="2">
    <source>
        <dbReference type="SAM" id="MobiDB-lite"/>
    </source>
</evidence>
<dbReference type="FunFam" id="3.30.1520.10:FF:000001">
    <property type="entry name" value="Sorting nexin"/>
    <property type="match status" value="1"/>
</dbReference>
<name>A0A564XZ01_HYMDI</name>
<dbReference type="EMBL" id="CABIJS010000029">
    <property type="protein sequence ID" value="VUZ40116.1"/>
    <property type="molecule type" value="Genomic_DNA"/>
</dbReference>
<organism evidence="4 5">
    <name type="scientific">Hymenolepis diminuta</name>
    <name type="common">Rat tapeworm</name>
    <dbReference type="NCBI Taxonomy" id="6216"/>
    <lineage>
        <taxon>Eukaryota</taxon>
        <taxon>Metazoa</taxon>
        <taxon>Spiralia</taxon>
        <taxon>Lophotrochozoa</taxon>
        <taxon>Platyhelminthes</taxon>
        <taxon>Cestoda</taxon>
        <taxon>Eucestoda</taxon>
        <taxon>Cyclophyllidea</taxon>
        <taxon>Hymenolepididae</taxon>
        <taxon>Hymenolepis</taxon>
    </lineage>
</organism>
<proteinExistence type="inferred from homology"/>
<dbReference type="Pfam" id="PF09325">
    <property type="entry name" value="Vps5"/>
    <property type="match status" value="1"/>
</dbReference>
<feature type="region of interest" description="Disordered" evidence="2">
    <location>
        <begin position="445"/>
        <end position="473"/>
    </location>
</feature>
<protein>
    <recommendedName>
        <fullName evidence="3">PX domain-containing protein</fullName>
    </recommendedName>
</protein>
<dbReference type="InterPro" id="IPR015404">
    <property type="entry name" value="Vps5_C"/>
</dbReference>
<dbReference type="CDD" id="cd06892">
    <property type="entry name" value="PX_SNX5_like"/>
    <property type="match status" value="1"/>
</dbReference>
<keyword evidence="5" id="KW-1185">Reference proteome</keyword>
<dbReference type="Gene3D" id="1.20.1270.60">
    <property type="entry name" value="Arfaptin homology (AH) domain/BAR domain"/>
    <property type="match status" value="1"/>
</dbReference>
<dbReference type="AlphaFoldDB" id="A0A564XZ01"/>
<dbReference type="InterPro" id="IPR027267">
    <property type="entry name" value="AH/BAR_dom_sf"/>
</dbReference>
<feature type="domain" description="PX" evidence="3">
    <location>
        <begin position="41"/>
        <end position="188"/>
    </location>
</feature>
<evidence type="ECO:0000256" key="1">
    <source>
        <dbReference type="ARBA" id="ARBA00010883"/>
    </source>
</evidence>
<dbReference type="Proteomes" id="UP000321570">
    <property type="component" value="Unassembled WGS sequence"/>
</dbReference>
<gene>
    <name evidence="4" type="ORF">WMSIL1_LOCUS1235</name>
</gene>
<dbReference type="InterPro" id="IPR001683">
    <property type="entry name" value="PX_dom"/>
</dbReference>
<dbReference type="SUPFAM" id="SSF64268">
    <property type="entry name" value="PX domain"/>
    <property type="match status" value="1"/>
</dbReference>
<comment type="similarity">
    <text evidence="1">Belongs to the sorting nexin family.</text>
</comment>
<evidence type="ECO:0000313" key="4">
    <source>
        <dbReference type="EMBL" id="VUZ40116.1"/>
    </source>
</evidence>
<dbReference type="Pfam" id="PF00787">
    <property type="entry name" value="PX"/>
    <property type="match status" value="1"/>
</dbReference>
<reference evidence="4 5" key="1">
    <citation type="submission" date="2019-07" db="EMBL/GenBank/DDBJ databases">
        <authorList>
            <person name="Jastrzebski P J."/>
            <person name="Paukszto L."/>
            <person name="Jastrzebski P J."/>
        </authorList>
    </citation>
    <scope>NUCLEOTIDE SEQUENCE [LARGE SCALE GENOMIC DNA]</scope>
    <source>
        <strain evidence="4 5">WMS-il1</strain>
    </source>
</reference>
<dbReference type="SUPFAM" id="SSF103657">
    <property type="entry name" value="BAR/IMD domain-like"/>
    <property type="match status" value="1"/>
</dbReference>
<dbReference type="GO" id="GO:0035091">
    <property type="term" value="F:phosphatidylinositol binding"/>
    <property type="evidence" value="ECO:0007669"/>
    <property type="project" value="InterPro"/>
</dbReference>
<dbReference type="Gene3D" id="3.30.1520.10">
    <property type="entry name" value="Phox-like domain"/>
    <property type="match status" value="1"/>
</dbReference>
<dbReference type="InterPro" id="IPR036871">
    <property type="entry name" value="PX_dom_sf"/>
</dbReference>
<evidence type="ECO:0000259" key="3">
    <source>
        <dbReference type="PROSITE" id="PS50195"/>
    </source>
</evidence>